<evidence type="ECO:0000259" key="8">
    <source>
        <dbReference type="PROSITE" id="PS51007"/>
    </source>
</evidence>
<proteinExistence type="predicted"/>
<evidence type="ECO:0000256" key="5">
    <source>
        <dbReference type="ARBA" id="ARBA00023004"/>
    </source>
</evidence>
<dbReference type="Pfam" id="PF00034">
    <property type="entry name" value="Cytochrom_C"/>
    <property type="match status" value="1"/>
</dbReference>
<keyword evidence="1" id="KW-0813">Transport</keyword>
<evidence type="ECO:0000256" key="2">
    <source>
        <dbReference type="ARBA" id="ARBA00022617"/>
    </source>
</evidence>
<dbReference type="RefSeq" id="WP_240832873.1">
    <property type="nucleotide sequence ID" value="NZ_JAKWBL010000004.1"/>
</dbReference>
<dbReference type="SUPFAM" id="SSF46626">
    <property type="entry name" value="Cytochrome c"/>
    <property type="match status" value="1"/>
</dbReference>
<keyword evidence="10" id="KW-1185">Reference proteome</keyword>
<keyword evidence="7" id="KW-0472">Membrane</keyword>
<dbReference type="InterPro" id="IPR002324">
    <property type="entry name" value="Cyt_c_ID"/>
</dbReference>
<dbReference type="InterPro" id="IPR009056">
    <property type="entry name" value="Cyt_c-like_dom"/>
</dbReference>
<evidence type="ECO:0000256" key="4">
    <source>
        <dbReference type="ARBA" id="ARBA00022982"/>
    </source>
</evidence>
<protein>
    <submittedName>
        <fullName evidence="9">C-type cytochrome</fullName>
    </submittedName>
</protein>
<evidence type="ECO:0000256" key="1">
    <source>
        <dbReference type="ARBA" id="ARBA00022448"/>
    </source>
</evidence>
<keyword evidence="4" id="KW-0249">Electron transport</keyword>
<dbReference type="Gene3D" id="1.10.760.10">
    <property type="entry name" value="Cytochrome c-like domain"/>
    <property type="match status" value="1"/>
</dbReference>
<name>A0ABS9SQA8_9BACT</name>
<evidence type="ECO:0000313" key="10">
    <source>
        <dbReference type="Proteomes" id="UP001202248"/>
    </source>
</evidence>
<evidence type="ECO:0000256" key="3">
    <source>
        <dbReference type="ARBA" id="ARBA00022723"/>
    </source>
</evidence>
<organism evidence="9 10">
    <name type="scientific">Niabella ginsengisoli</name>
    <dbReference type="NCBI Taxonomy" id="522298"/>
    <lineage>
        <taxon>Bacteria</taxon>
        <taxon>Pseudomonadati</taxon>
        <taxon>Bacteroidota</taxon>
        <taxon>Chitinophagia</taxon>
        <taxon>Chitinophagales</taxon>
        <taxon>Chitinophagaceae</taxon>
        <taxon>Niabella</taxon>
    </lineage>
</organism>
<dbReference type="PROSITE" id="PS51007">
    <property type="entry name" value="CYTC"/>
    <property type="match status" value="1"/>
</dbReference>
<accession>A0ABS9SQA8</accession>
<evidence type="ECO:0000256" key="6">
    <source>
        <dbReference type="PROSITE-ProRule" id="PRU00433"/>
    </source>
</evidence>
<keyword evidence="7" id="KW-1133">Transmembrane helix</keyword>
<gene>
    <name evidence="9" type="ORF">MKP09_23040</name>
</gene>
<evidence type="ECO:0000313" key="9">
    <source>
        <dbReference type="EMBL" id="MCH5600583.1"/>
    </source>
</evidence>
<feature type="transmembrane region" description="Helical" evidence="7">
    <location>
        <begin position="28"/>
        <end position="45"/>
    </location>
</feature>
<keyword evidence="2 6" id="KW-0349">Heme</keyword>
<sequence length="163" mass="18328">MIKNLSKKNSSLKILNLLTGRIAISKKVISVILFLFLLITVLFFSCANKSENQEQINSLKSIDYIKQIPGKDDSIPVKIAQKGKVLISYSDCFTCHKEDERSVGPAFKDIAKRYPANKAYIDYLAKKIITGGSRSWGYPVMTPHSELSMDDAKMMVTYILSIK</sequence>
<dbReference type="EMBL" id="JAKWBL010000004">
    <property type="protein sequence ID" value="MCH5600583.1"/>
    <property type="molecule type" value="Genomic_DNA"/>
</dbReference>
<comment type="caution">
    <text evidence="9">The sequence shown here is derived from an EMBL/GenBank/DDBJ whole genome shotgun (WGS) entry which is preliminary data.</text>
</comment>
<keyword evidence="5 6" id="KW-0408">Iron</keyword>
<feature type="domain" description="Cytochrome c" evidence="8">
    <location>
        <begin position="78"/>
        <end position="163"/>
    </location>
</feature>
<evidence type="ECO:0000256" key="7">
    <source>
        <dbReference type="SAM" id="Phobius"/>
    </source>
</evidence>
<dbReference type="Proteomes" id="UP001202248">
    <property type="component" value="Unassembled WGS sequence"/>
</dbReference>
<keyword evidence="3 6" id="KW-0479">Metal-binding</keyword>
<dbReference type="InterPro" id="IPR036909">
    <property type="entry name" value="Cyt_c-like_dom_sf"/>
</dbReference>
<reference evidence="9 10" key="1">
    <citation type="submission" date="2022-02" db="EMBL/GenBank/DDBJ databases">
        <authorList>
            <person name="Min J."/>
        </authorList>
    </citation>
    <scope>NUCLEOTIDE SEQUENCE [LARGE SCALE GENOMIC DNA]</scope>
    <source>
        <strain evidence="9 10">GR10-1</strain>
    </source>
</reference>
<dbReference type="PRINTS" id="PR00606">
    <property type="entry name" value="CYTCHROMECID"/>
</dbReference>
<keyword evidence="7" id="KW-0812">Transmembrane</keyword>